<dbReference type="SUPFAM" id="SSF143517">
    <property type="entry name" value="TRCF domain-like"/>
    <property type="match status" value="1"/>
</dbReference>
<evidence type="ECO:0000259" key="1">
    <source>
        <dbReference type="SMART" id="SM00982"/>
    </source>
</evidence>
<dbReference type="GO" id="GO:0006281">
    <property type="term" value="P:DNA repair"/>
    <property type="evidence" value="ECO:0007669"/>
    <property type="project" value="InterPro"/>
</dbReference>
<dbReference type="AlphaFoldDB" id="A0A382HDQ6"/>
<reference evidence="2" key="1">
    <citation type="submission" date="2018-05" db="EMBL/GenBank/DDBJ databases">
        <authorList>
            <person name="Lanie J.A."/>
            <person name="Ng W.-L."/>
            <person name="Kazmierczak K.M."/>
            <person name="Andrzejewski T.M."/>
            <person name="Davidsen T.M."/>
            <person name="Wayne K.J."/>
            <person name="Tettelin H."/>
            <person name="Glass J.I."/>
            <person name="Rusch D."/>
            <person name="Podicherti R."/>
            <person name="Tsui H.-C.T."/>
            <person name="Winkler M.E."/>
        </authorList>
    </citation>
    <scope>NUCLEOTIDE SEQUENCE</scope>
</reference>
<sequence>MYTRLIQDALFDSLKDDRSALIQSENVDVRFFSKRYIPENYISSEEVRLSVYKNISLAFDDLSIDGLAYSLVDRFGDLPVPVQNLLNESRLRLDLASAGISSVVRRGCGVVINIVGADIVPEAFFDLLSEYWGGVSLRYHIIPIKESYISFCVHLLDDEYSYSLFLNFIDKFASWEKFS</sequence>
<dbReference type="Gene3D" id="3.90.1150.50">
    <property type="entry name" value="Transcription-repair-coupling factor, D7 domain"/>
    <property type="match status" value="1"/>
</dbReference>
<protein>
    <recommendedName>
        <fullName evidence="1">Transcription-repair-coupling factor C-terminal domain-containing protein</fullName>
    </recommendedName>
</protein>
<dbReference type="Pfam" id="PF03461">
    <property type="entry name" value="TRCF"/>
    <property type="match status" value="1"/>
</dbReference>
<feature type="domain" description="Transcription-repair-coupling factor C-terminal" evidence="1">
    <location>
        <begin position="30"/>
        <end position="130"/>
    </location>
</feature>
<name>A0A382HDQ6_9ZZZZ</name>
<dbReference type="SMART" id="SM00982">
    <property type="entry name" value="TRCF"/>
    <property type="match status" value="1"/>
</dbReference>
<gene>
    <name evidence="2" type="ORF">METZ01_LOCUS237465</name>
</gene>
<evidence type="ECO:0000313" key="2">
    <source>
        <dbReference type="EMBL" id="SVB84611.1"/>
    </source>
</evidence>
<dbReference type="InterPro" id="IPR037235">
    <property type="entry name" value="TRCF-like_C_D7"/>
</dbReference>
<proteinExistence type="predicted"/>
<dbReference type="EMBL" id="UINC01060273">
    <property type="protein sequence ID" value="SVB84611.1"/>
    <property type="molecule type" value="Genomic_DNA"/>
</dbReference>
<dbReference type="InterPro" id="IPR005118">
    <property type="entry name" value="TRCF_C"/>
</dbReference>
<organism evidence="2">
    <name type="scientific">marine metagenome</name>
    <dbReference type="NCBI Taxonomy" id="408172"/>
    <lineage>
        <taxon>unclassified sequences</taxon>
        <taxon>metagenomes</taxon>
        <taxon>ecological metagenomes</taxon>
    </lineage>
</organism>
<accession>A0A382HDQ6</accession>